<organism evidence="1 2">
    <name type="scientific">Prunus persica</name>
    <name type="common">Peach</name>
    <name type="synonym">Amygdalus persica</name>
    <dbReference type="NCBI Taxonomy" id="3760"/>
    <lineage>
        <taxon>Eukaryota</taxon>
        <taxon>Viridiplantae</taxon>
        <taxon>Streptophyta</taxon>
        <taxon>Embryophyta</taxon>
        <taxon>Tracheophyta</taxon>
        <taxon>Spermatophyta</taxon>
        <taxon>Magnoliopsida</taxon>
        <taxon>eudicotyledons</taxon>
        <taxon>Gunneridae</taxon>
        <taxon>Pentapetalae</taxon>
        <taxon>rosids</taxon>
        <taxon>fabids</taxon>
        <taxon>Rosales</taxon>
        <taxon>Rosaceae</taxon>
        <taxon>Amygdaloideae</taxon>
        <taxon>Amygdaleae</taxon>
        <taxon>Prunus</taxon>
    </lineage>
</organism>
<dbReference type="EMBL" id="CM007651">
    <property type="protein sequence ID" value="ONI35544.1"/>
    <property type="molecule type" value="Genomic_DNA"/>
</dbReference>
<name>M5XRM1_PRUPE</name>
<protein>
    <submittedName>
        <fullName evidence="1">Uncharacterized protein</fullName>
    </submittedName>
</protein>
<accession>M5XRM1</accession>
<dbReference type="HOGENOM" id="CLU_2817257_0_0_1"/>
<dbReference type="Proteomes" id="UP000006882">
    <property type="component" value="Chromosome G1"/>
</dbReference>
<evidence type="ECO:0000313" key="2">
    <source>
        <dbReference type="Proteomes" id="UP000006882"/>
    </source>
</evidence>
<proteinExistence type="predicted"/>
<evidence type="ECO:0000313" key="1">
    <source>
        <dbReference type="EMBL" id="ONI35544.1"/>
    </source>
</evidence>
<keyword evidence="2" id="KW-1185">Reference proteome</keyword>
<sequence length="67" mass="8031">MHVLKMKFHNDLKDLLLFFLIKKKTEYDFPACNPIWGLLIPTTKSKKYIYIYTYTTHYKDNCLPLSA</sequence>
<gene>
    <name evidence="1" type="ORF">PRUPE_1G541900</name>
</gene>
<dbReference type="AlphaFoldDB" id="M5XRM1"/>
<reference evidence="1 2" key="1">
    <citation type="journal article" date="2013" name="Nat. Genet.">
        <title>The high-quality draft genome of peach (Prunus persica) identifies unique patterns of genetic diversity, domestication and genome evolution.</title>
        <authorList>
            <consortium name="International Peach Genome Initiative"/>
            <person name="Verde I."/>
            <person name="Abbott A.G."/>
            <person name="Scalabrin S."/>
            <person name="Jung S."/>
            <person name="Shu S."/>
            <person name="Marroni F."/>
            <person name="Zhebentyayeva T."/>
            <person name="Dettori M.T."/>
            <person name="Grimwood J."/>
            <person name="Cattonaro F."/>
            <person name="Zuccolo A."/>
            <person name="Rossini L."/>
            <person name="Jenkins J."/>
            <person name="Vendramin E."/>
            <person name="Meisel L.A."/>
            <person name="Decroocq V."/>
            <person name="Sosinski B."/>
            <person name="Prochnik S."/>
            <person name="Mitros T."/>
            <person name="Policriti A."/>
            <person name="Cipriani G."/>
            <person name="Dondini L."/>
            <person name="Ficklin S."/>
            <person name="Goodstein D.M."/>
            <person name="Xuan P."/>
            <person name="Del Fabbro C."/>
            <person name="Aramini V."/>
            <person name="Copetti D."/>
            <person name="Gonzalez S."/>
            <person name="Horner D.S."/>
            <person name="Falchi R."/>
            <person name="Lucas S."/>
            <person name="Mica E."/>
            <person name="Maldonado J."/>
            <person name="Lazzari B."/>
            <person name="Bielenberg D."/>
            <person name="Pirona R."/>
            <person name="Miculan M."/>
            <person name="Barakat A."/>
            <person name="Testolin R."/>
            <person name="Stella A."/>
            <person name="Tartarini S."/>
            <person name="Tonutti P."/>
            <person name="Arus P."/>
            <person name="Orellana A."/>
            <person name="Wells C."/>
            <person name="Main D."/>
            <person name="Vizzotto G."/>
            <person name="Silva H."/>
            <person name="Salamini F."/>
            <person name="Schmutz J."/>
            <person name="Morgante M."/>
            <person name="Rokhsar D.S."/>
        </authorList>
    </citation>
    <scope>NUCLEOTIDE SEQUENCE [LARGE SCALE GENOMIC DNA]</scope>
    <source>
        <strain evidence="2">cv. Nemared</strain>
    </source>
</reference>
<dbReference type="Gramene" id="ONI35544">
    <property type="protein sequence ID" value="ONI35544"/>
    <property type="gene ID" value="PRUPE_1G541900"/>
</dbReference>